<evidence type="ECO:0000313" key="2">
    <source>
        <dbReference type="EMBL" id="PZD97249.1"/>
    </source>
</evidence>
<dbReference type="PROSITE" id="PS51819">
    <property type="entry name" value="VOC"/>
    <property type="match status" value="1"/>
</dbReference>
<protein>
    <recommendedName>
        <fullName evidence="1">VOC domain-containing protein</fullName>
    </recommendedName>
</protein>
<organism evidence="2 3">
    <name type="scientific">Paenibacillus sambharensis</name>
    <dbReference type="NCBI Taxonomy" id="1803190"/>
    <lineage>
        <taxon>Bacteria</taxon>
        <taxon>Bacillati</taxon>
        <taxon>Bacillota</taxon>
        <taxon>Bacilli</taxon>
        <taxon>Bacillales</taxon>
        <taxon>Paenibacillaceae</taxon>
        <taxon>Paenibacillus</taxon>
    </lineage>
</organism>
<dbReference type="Proteomes" id="UP000249522">
    <property type="component" value="Unassembled WGS sequence"/>
</dbReference>
<sequence length="137" mass="15785">MISLQFINEVVQIYLPSSNIRRSVEWYVDVFGYRVIWEQEDSANLKLSQGPLLFLRKSVGSQSIFFIADNEKTPVISFKTSNFEAFYNSLRMKGLSVTEINEYGTGENGPYRDFSTKDPDGNLIEVNEFPDIKLPHF</sequence>
<feature type="domain" description="VOC" evidence="1">
    <location>
        <begin position="9"/>
        <end position="129"/>
    </location>
</feature>
<keyword evidence="3" id="KW-1185">Reference proteome</keyword>
<dbReference type="AlphaFoldDB" id="A0A2W1LEY8"/>
<reference evidence="2 3" key="1">
    <citation type="submission" date="2018-06" db="EMBL/GenBank/DDBJ databases">
        <title>Paenibacillus imtechensis sp. nov.</title>
        <authorList>
            <person name="Pinnaka A.K."/>
            <person name="Singh H."/>
            <person name="Kaur M."/>
        </authorList>
    </citation>
    <scope>NUCLEOTIDE SEQUENCE [LARGE SCALE GENOMIC DNA]</scope>
    <source>
        <strain evidence="2 3">SMB1</strain>
    </source>
</reference>
<dbReference type="InterPro" id="IPR037523">
    <property type="entry name" value="VOC_core"/>
</dbReference>
<dbReference type="OrthoDB" id="2184229at2"/>
<comment type="caution">
    <text evidence="2">The sequence shown here is derived from an EMBL/GenBank/DDBJ whole genome shotgun (WGS) entry which is preliminary data.</text>
</comment>
<accession>A0A2W1LEY8</accession>
<dbReference type="InterPro" id="IPR004360">
    <property type="entry name" value="Glyas_Fos-R_dOase_dom"/>
</dbReference>
<name>A0A2W1LEY8_9BACL</name>
<dbReference type="InterPro" id="IPR029068">
    <property type="entry name" value="Glyas_Bleomycin-R_OHBP_Dase"/>
</dbReference>
<dbReference type="EMBL" id="QKRB01000028">
    <property type="protein sequence ID" value="PZD97249.1"/>
    <property type="molecule type" value="Genomic_DNA"/>
</dbReference>
<evidence type="ECO:0000259" key="1">
    <source>
        <dbReference type="PROSITE" id="PS51819"/>
    </source>
</evidence>
<gene>
    <name evidence="2" type="ORF">DNH61_02490</name>
</gene>
<dbReference type="SUPFAM" id="SSF54593">
    <property type="entry name" value="Glyoxalase/Bleomycin resistance protein/Dihydroxybiphenyl dioxygenase"/>
    <property type="match status" value="1"/>
</dbReference>
<evidence type="ECO:0000313" key="3">
    <source>
        <dbReference type="Proteomes" id="UP000249522"/>
    </source>
</evidence>
<dbReference type="Gene3D" id="3.10.180.10">
    <property type="entry name" value="2,3-Dihydroxybiphenyl 1,2-Dioxygenase, domain 1"/>
    <property type="match status" value="1"/>
</dbReference>
<dbReference type="Pfam" id="PF00903">
    <property type="entry name" value="Glyoxalase"/>
    <property type="match status" value="1"/>
</dbReference>
<proteinExistence type="predicted"/>